<name>A0A0A9HPZ0_ARUDO</name>
<dbReference type="EMBL" id="GBRH01160940">
    <property type="protein sequence ID" value="JAE36956.1"/>
    <property type="molecule type" value="Transcribed_RNA"/>
</dbReference>
<organism evidence="1">
    <name type="scientific">Arundo donax</name>
    <name type="common">Giant reed</name>
    <name type="synonym">Donax arundinaceus</name>
    <dbReference type="NCBI Taxonomy" id="35708"/>
    <lineage>
        <taxon>Eukaryota</taxon>
        <taxon>Viridiplantae</taxon>
        <taxon>Streptophyta</taxon>
        <taxon>Embryophyta</taxon>
        <taxon>Tracheophyta</taxon>
        <taxon>Spermatophyta</taxon>
        <taxon>Magnoliopsida</taxon>
        <taxon>Liliopsida</taxon>
        <taxon>Poales</taxon>
        <taxon>Poaceae</taxon>
        <taxon>PACMAD clade</taxon>
        <taxon>Arundinoideae</taxon>
        <taxon>Arundineae</taxon>
        <taxon>Arundo</taxon>
    </lineage>
</organism>
<protein>
    <submittedName>
        <fullName evidence="1">Uncharacterized protein</fullName>
    </submittedName>
</protein>
<proteinExistence type="predicted"/>
<reference evidence="1" key="1">
    <citation type="submission" date="2014-09" db="EMBL/GenBank/DDBJ databases">
        <authorList>
            <person name="Magalhaes I.L.F."/>
            <person name="Oliveira U."/>
            <person name="Santos F.R."/>
            <person name="Vidigal T.H.D.A."/>
            <person name="Brescovit A.D."/>
            <person name="Santos A.J."/>
        </authorList>
    </citation>
    <scope>NUCLEOTIDE SEQUENCE</scope>
    <source>
        <tissue evidence="1">Shoot tissue taken approximately 20 cm above the soil surface</tissue>
    </source>
</reference>
<sequence>MENAIKMDICLHQFSQFLCKKIRIELLASYHMKNSATFLLFQWSICQMHNATSPMHARSLKKISPSYFVTLFAQCRASIGCEMCTLHE</sequence>
<dbReference type="AlphaFoldDB" id="A0A0A9HPZ0"/>
<evidence type="ECO:0000313" key="1">
    <source>
        <dbReference type="EMBL" id="JAE36956.1"/>
    </source>
</evidence>
<accession>A0A0A9HPZ0</accession>
<reference evidence="1" key="2">
    <citation type="journal article" date="2015" name="Data Brief">
        <title>Shoot transcriptome of the giant reed, Arundo donax.</title>
        <authorList>
            <person name="Barrero R.A."/>
            <person name="Guerrero F.D."/>
            <person name="Moolhuijzen P."/>
            <person name="Goolsby J.A."/>
            <person name="Tidwell J."/>
            <person name="Bellgard S.E."/>
            <person name="Bellgard M.I."/>
        </authorList>
    </citation>
    <scope>NUCLEOTIDE SEQUENCE</scope>
    <source>
        <tissue evidence="1">Shoot tissue taken approximately 20 cm above the soil surface</tissue>
    </source>
</reference>